<dbReference type="Proteomes" id="UP000245626">
    <property type="component" value="Unassembled WGS sequence"/>
</dbReference>
<protein>
    <submittedName>
        <fullName evidence="1">Uncharacterized protein</fullName>
    </submittedName>
</protein>
<name>A0ACD0P2Y7_9BASI</name>
<sequence length="372" mass="41814">MVLVTTLDHQHHLSPTIPSSSSSSIPSEKVTYAAQRLPSEVLLHISNHLFTETDIGTILNLSFTSRSQRILLAPRIWSKIWITTPDHLPRLEAILEFYRSHHRENGQHASVASHEKLVTSLEPPTSLIRSIVVRLPERYQNFDQSPLLKILSDAPISGANVVELEWDAEVLPVPRIWSLLSPTLEVLRIDCKTFWGGHRDLSLLTRLKSLTMTGYESHLLPPHLPNLLRSTRLEKLCMSSSKTSILHQTDLISEGVFSNLSSLQVYPVTPEPPLQLALLSARETLTDLELNLDISPHLNNFDNLWKGLSQGRMKSLERLTVDPHPQQNTAPSFVEFLSSTPSLKLINGRKVDGLPPCGGIFDPDHRTGLFFY</sequence>
<reference evidence="1 2" key="1">
    <citation type="journal article" date="2018" name="Mol. Biol. Evol.">
        <title>Broad Genomic Sampling Reveals a Smut Pathogenic Ancestry of the Fungal Clade Ustilaginomycotina.</title>
        <authorList>
            <person name="Kijpornyongpan T."/>
            <person name="Mondo S.J."/>
            <person name="Barry K."/>
            <person name="Sandor L."/>
            <person name="Lee J."/>
            <person name="Lipzen A."/>
            <person name="Pangilinan J."/>
            <person name="LaButti K."/>
            <person name="Hainaut M."/>
            <person name="Henrissat B."/>
            <person name="Grigoriev I.V."/>
            <person name="Spatafora J.W."/>
            <person name="Aime M.C."/>
        </authorList>
    </citation>
    <scope>NUCLEOTIDE SEQUENCE [LARGE SCALE GENOMIC DNA]</scope>
    <source>
        <strain evidence="1 2">SA 807</strain>
    </source>
</reference>
<accession>A0ACD0P2Y7</accession>
<keyword evidence="2" id="KW-1185">Reference proteome</keyword>
<evidence type="ECO:0000313" key="2">
    <source>
        <dbReference type="Proteomes" id="UP000245626"/>
    </source>
</evidence>
<organism evidence="1 2">
    <name type="scientific">Violaceomyces palustris</name>
    <dbReference type="NCBI Taxonomy" id="1673888"/>
    <lineage>
        <taxon>Eukaryota</taxon>
        <taxon>Fungi</taxon>
        <taxon>Dikarya</taxon>
        <taxon>Basidiomycota</taxon>
        <taxon>Ustilaginomycotina</taxon>
        <taxon>Ustilaginomycetes</taxon>
        <taxon>Violaceomycetales</taxon>
        <taxon>Violaceomycetaceae</taxon>
        <taxon>Violaceomyces</taxon>
    </lineage>
</organism>
<gene>
    <name evidence="1" type="ORF">IE53DRAFT_326705</name>
</gene>
<proteinExistence type="predicted"/>
<evidence type="ECO:0000313" key="1">
    <source>
        <dbReference type="EMBL" id="PWN52414.1"/>
    </source>
</evidence>
<dbReference type="EMBL" id="KZ819778">
    <property type="protein sequence ID" value="PWN52414.1"/>
    <property type="molecule type" value="Genomic_DNA"/>
</dbReference>